<keyword evidence="4" id="KW-1133">Transmembrane helix</keyword>
<protein>
    <submittedName>
        <fullName evidence="5">Pilin</fullName>
    </submittedName>
</protein>
<evidence type="ECO:0000256" key="3">
    <source>
        <dbReference type="RuleBase" id="RU000389"/>
    </source>
</evidence>
<evidence type="ECO:0000313" key="5">
    <source>
        <dbReference type="EMBL" id="MFK2853010.1"/>
    </source>
</evidence>
<feature type="transmembrane region" description="Helical" evidence="4">
    <location>
        <begin position="12"/>
        <end position="33"/>
    </location>
</feature>
<proteinExistence type="inferred from homology"/>
<dbReference type="RefSeq" id="WP_380007486.1">
    <property type="nucleotide sequence ID" value="NZ_JADIKI010000019.1"/>
</dbReference>
<dbReference type="Pfam" id="PF07963">
    <property type="entry name" value="N_methyl"/>
    <property type="match status" value="1"/>
</dbReference>
<keyword evidence="6" id="KW-1185">Reference proteome</keyword>
<organism evidence="5 6">
    <name type="scientific">Dyella humi</name>
    <dbReference type="NCBI Taxonomy" id="1770547"/>
    <lineage>
        <taxon>Bacteria</taxon>
        <taxon>Pseudomonadati</taxon>
        <taxon>Pseudomonadota</taxon>
        <taxon>Gammaproteobacteria</taxon>
        <taxon>Lysobacterales</taxon>
        <taxon>Rhodanobacteraceae</taxon>
        <taxon>Dyella</taxon>
    </lineage>
</organism>
<comment type="caution">
    <text evidence="5">The sequence shown here is derived from an EMBL/GenBank/DDBJ whole genome shotgun (WGS) entry which is preliminary data.</text>
</comment>
<evidence type="ECO:0000256" key="2">
    <source>
        <dbReference type="ARBA" id="ARBA00022481"/>
    </source>
</evidence>
<evidence type="ECO:0000313" key="6">
    <source>
        <dbReference type="Proteomes" id="UP001620409"/>
    </source>
</evidence>
<sequence length="144" mass="15031">MSRQCSSAGFTLIELMIVVAIVAILAAIAIPMYQIYVARSQVTAALAEISPGRTAYELLIDAGVQTNGTYENVDNLGLPAATPRCNITAAAPTNGQGTITCAFVTSSTLLNNGHVTWQRSSSGDWQCISPDLPSNVLPAGCSNN</sequence>
<accession>A0ABW8ICX3</accession>
<dbReference type="InterPro" id="IPR045584">
    <property type="entry name" value="Pilin-like"/>
</dbReference>
<keyword evidence="4" id="KW-0472">Membrane</keyword>
<keyword evidence="4" id="KW-0812">Transmembrane</keyword>
<comment type="similarity">
    <text evidence="1 3">Belongs to the N-Me-Phe pilin family.</text>
</comment>
<keyword evidence="2" id="KW-0488">Methylation</keyword>
<dbReference type="Proteomes" id="UP001620409">
    <property type="component" value="Unassembled WGS sequence"/>
</dbReference>
<dbReference type="NCBIfam" id="TIGR02532">
    <property type="entry name" value="IV_pilin_GFxxxE"/>
    <property type="match status" value="1"/>
</dbReference>
<dbReference type="EMBL" id="JADIKI010000019">
    <property type="protein sequence ID" value="MFK2853010.1"/>
    <property type="molecule type" value="Genomic_DNA"/>
</dbReference>
<keyword evidence="3" id="KW-0281">Fimbrium</keyword>
<gene>
    <name evidence="5" type="ORF">ISP18_00190</name>
</gene>
<evidence type="ECO:0000256" key="1">
    <source>
        <dbReference type="ARBA" id="ARBA00005233"/>
    </source>
</evidence>
<dbReference type="PROSITE" id="PS00409">
    <property type="entry name" value="PROKAR_NTER_METHYL"/>
    <property type="match status" value="1"/>
</dbReference>
<dbReference type="InterPro" id="IPR012902">
    <property type="entry name" value="N_methyl_site"/>
</dbReference>
<name>A0ABW8ICX3_9GAMM</name>
<reference evidence="5 6" key="1">
    <citation type="submission" date="2020-10" db="EMBL/GenBank/DDBJ databases">
        <title>Phylogeny of dyella-like bacteria.</title>
        <authorList>
            <person name="Fu J."/>
        </authorList>
    </citation>
    <scope>NUCLEOTIDE SEQUENCE [LARGE SCALE GENOMIC DNA]</scope>
    <source>
        <strain evidence="5 6">DHG40</strain>
    </source>
</reference>
<dbReference type="Gene3D" id="3.30.700.10">
    <property type="entry name" value="Glycoprotein, Type 4 Pilin"/>
    <property type="match status" value="1"/>
</dbReference>
<dbReference type="InterPro" id="IPR001082">
    <property type="entry name" value="Pilin"/>
</dbReference>
<evidence type="ECO:0000256" key="4">
    <source>
        <dbReference type="SAM" id="Phobius"/>
    </source>
</evidence>
<dbReference type="SUPFAM" id="SSF54523">
    <property type="entry name" value="Pili subunits"/>
    <property type="match status" value="1"/>
</dbReference>
<dbReference type="Pfam" id="PF00114">
    <property type="entry name" value="Pilin"/>
    <property type="match status" value="1"/>
</dbReference>